<dbReference type="EMBL" id="LGUA01000530">
    <property type="protein sequence ID" value="OAX81178.1"/>
    <property type="molecule type" value="Genomic_DNA"/>
</dbReference>
<evidence type="ECO:0000256" key="1">
    <source>
        <dbReference type="SAM" id="MobiDB-lite"/>
    </source>
</evidence>
<dbReference type="Proteomes" id="UP000091918">
    <property type="component" value="Unassembled WGS sequence"/>
</dbReference>
<evidence type="ECO:0000313" key="2">
    <source>
        <dbReference type="EMBL" id="OAX81178.1"/>
    </source>
</evidence>
<organism evidence="2 3">
    <name type="scientific">Emergomyces africanus</name>
    <dbReference type="NCBI Taxonomy" id="1955775"/>
    <lineage>
        <taxon>Eukaryota</taxon>
        <taxon>Fungi</taxon>
        <taxon>Dikarya</taxon>
        <taxon>Ascomycota</taxon>
        <taxon>Pezizomycotina</taxon>
        <taxon>Eurotiomycetes</taxon>
        <taxon>Eurotiomycetidae</taxon>
        <taxon>Onygenales</taxon>
        <taxon>Ajellomycetaceae</taxon>
        <taxon>Emergomyces</taxon>
    </lineage>
</organism>
<evidence type="ECO:0000313" key="3">
    <source>
        <dbReference type="Proteomes" id="UP000091918"/>
    </source>
</evidence>
<sequence>MDLIKSLSSRVEQQQTKKLQSLSSNNSGNPRNSNSNIFGMIETANGGTGVENARSDFERLVLGKETTSTSTNASWNAWDSSSSKPTSPLSNIDNAPKFAWSTANSVSVNNSGGPNPLASMSGSSQRSITPDMSMSAFPTLAPTVPQQHPPSVGSSFPSLQPSRPSQPSQPMSWSAMTPTTNTNNTQQNASIMNQYSASPNYLSISSSAVPSTSSFGKIAQATTPVSPFSIPPPPRSNFQQQQTSSVTDISAAFGLPKPNSNQQWNSAQMHTTLRPPINQQKQGLDKYESLL</sequence>
<protein>
    <submittedName>
        <fullName evidence="2">Uncharacterized protein</fullName>
    </submittedName>
</protein>
<feature type="compositionally biased region" description="Polar residues" evidence="1">
    <location>
        <begin position="258"/>
        <end position="282"/>
    </location>
</feature>
<feature type="region of interest" description="Disordered" evidence="1">
    <location>
        <begin position="66"/>
        <end position="90"/>
    </location>
</feature>
<feature type="region of interest" description="Disordered" evidence="1">
    <location>
        <begin position="111"/>
        <end position="186"/>
    </location>
</feature>
<gene>
    <name evidence="2" type="ORF">ACJ72_04487</name>
</gene>
<feature type="compositionally biased region" description="Low complexity" evidence="1">
    <location>
        <begin position="154"/>
        <end position="186"/>
    </location>
</feature>
<feature type="compositionally biased region" description="Polar residues" evidence="1">
    <location>
        <begin position="118"/>
        <end position="132"/>
    </location>
</feature>
<name>A0A1B7NWL7_9EURO</name>
<feature type="compositionally biased region" description="Polar residues" evidence="1">
    <location>
        <begin position="1"/>
        <end position="12"/>
    </location>
</feature>
<keyword evidence="3" id="KW-1185">Reference proteome</keyword>
<proteinExistence type="predicted"/>
<reference evidence="2 3" key="1">
    <citation type="submission" date="2015-07" db="EMBL/GenBank/DDBJ databases">
        <title>Emmonsia species relationships and genome sequence.</title>
        <authorList>
            <person name="Cuomo C.A."/>
            <person name="Schwartz I.S."/>
            <person name="Kenyon C."/>
            <person name="de Hoog G.S."/>
            <person name="Govender N.P."/>
            <person name="Botha A."/>
            <person name="Moreno L."/>
            <person name="de Vries M."/>
            <person name="Munoz J.F."/>
            <person name="Stielow J.B."/>
        </authorList>
    </citation>
    <scope>NUCLEOTIDE SEQUENCE [LARGE SCALE GENOMIC DNA]</scope>
    <source>
        <strain evidence="2 3">CBS 136260</strain>
    </source>
</reference>
<feature type="region of interest" description="Disordered" evidence="1">
    <location>
        <begin position="1"/>
        <end position="51"/>
    </location>
</feature>
<comment type="caution">
    <text evidence="2">The sequence shown here is derived from an EMBL/GenBank/DDBJ whole genome shotgun (WGS) entry which is preliminary data.</text>
</comment>
<accession>A0A1B7NWL7</accession>
<feature type="compositionally biased region" description="Low complexity" evidence="1">
    <location>
        <begin position="13"/>
        <end position="36"/>
    </location>
</feature>
<dbReference type="STRING" id="1658172.A0A1B7NWL7"/>
<feature type="region of interest" description="Disordered" evidence="1">
    <location>
        <begin position="251"/>
        <end position="291"/>
    </location>
</feature>
<dbReference type="AlphaFoldDB" id="A0A1B7NWL7"/>